<dbReference type="AlphaFoldDB" id="A0A451B1W2"/>
<dbReference type="EMBL" id="CAADGD010000105">
    <property type="protein sequence ID" value="VFK72278.1"/>
    <property type="molecule type" value="Genomic_DNA"/>
</dbReference>
<organism evidence="2">
    <name type="scientific">Candidatus Kentrum sp. UNK</name>
    <dbReference type="NCBI Taxonomy" id="2126344"/>
    <lineage>
        <taxon>Bacteria</taxon>
        <taxon>Pseudomonadati</taxon>
        <taxon>Pseudomonadota</taxon>
        <taxon>Gammaproteobacteria</taxon>
        <taxon>Candidatus Kentrum</taxon>
    </lineage>
</organism>
<reference evidence="2" key="1">
    <citation type="submission" date="2019-02" db="EMBL/GenBank/DDBJ databases">
        <authorList>
            <person name="Gruber-Vodicka R. H."/>
            <person name="Seah K. B. B."/>
        </authorList>
    </citation>
    <scope>NUCLEOTIDE SEQUENCE</scope>
    <source>
        <strain evidence="2">BECK_BY19</strain>
        <strain evidence="1">BECK_BY8</strain>
    </source>
</reference>
<name>A0A451B1W2_9GAMM</name>
<evidence type="ECO:0000313" key="1">
    <source>
        <dbReference type="EMBL" id="VFK66822.1"/>
    </source>
</evidence>
<dbReference type="EMBL" id="CAADFZ010000110">
    <property type="protein sequence ID" value="VFK66822.1"/>
    <property type="molecule type" value="Genomic_DNA"/>
</dbReference>
<proteinExistence type="predicted"/>
<evidence type="ECO:0000313" key="2">
    <source>
        <dbReference type="EMBL" id="VFK72278.1"/>
    </source>
</evidence>
<sequence>MATPDDIDAELTLEISGQNVTPEKFEDNKNSDTVIRFWNGKQPTGLTCKSAVHAANILNKRSFQDHGSIEGCLDMVTLRGNQHFNVYEPIWDEPIRCNINDDLIEEAAKYFGRRVAVYGMVRYQEDGSPISITVEEIAPFPDAAELLDFRDLKGILKGYA</sequence>
<gene>
    <name evidence="1" type="ORF">BECKUNK1418G_GA0071005_11105</name>
    <name evidence="2" type="ORF">BECKUNK1418H_GA0071006_11055</name>
</gene>
<accession>A0A451B1W2</accession>
<protein>
    <submittedName>
        <fullName evidence="2">Uncharacterized protein</fullName>
    </submittedName>
</protein>